<dbReference type="Proteomes" id="UP000269721">
    <property type="component" value="Unassembled WGS sequence"/>
</dbReference>
<gene>
    <name evidence="2" type="ORF">BDK51DRAFT_23314</name>
</gene>
<dbReference type="InterPro" id="IPR013785">
    <property type="entry name" value="Aldolase_TIM"/>
</dbReference>
<feature type="domain" description="NADH:flavin oxidoreductase/NADH oxidase N-terminal" evidence="1">
    <location>
        <begin position="8"/>
        <end position="125"/>
    </location>
</feature>
<name>A0A4P9VV73_9FUNG</name>
<organism evidence="2 3">
    <name type="scientific">Blyttiomyces helicus</name>
    <dbReference type="NCBI Taxonomy" id="388810"/>
    <lineage>
        <taxon>Eukaryota</taxon>
        <taxon>Fungi</taxon>
        <taxon>Fungi incertae sedis</taxon>
        <taxon>Chytridiomycota</taxon>
        <taxon>Chytridiomycota incertae sedis</taxon>
        <taxon>Chytridiomycetes</taxon>
        <taxon>Chytridiomycetes incertae sedis</taxon>
        <taxon>Blyttiomyces</taxon>
    </lineage>
</organism>
<dbReference type="Pfam" id="PF00724">
    <property type="entry name" value="Oxidored_FMN"/>
    <property type="match status" value="1"/>
</dbReference>
<accession>A0A4P9VV73</accession>
<evidence type="ECO:0000259" key="1">
    <source>
        <dbReference type="Pfam" id="PF00724"/>
    </source>
</evidence>
<protein>
    <recommendedName>
        <fullName evidence="1">NADH:flavin oxidoreductase/NADH oxidase N-terminal domain-containing protein</fullName>
    </recommendedName>
</protein>
<dbReference type="AlphaFoldDB" id="A0A4P9VV73"/>
<reference evidence="3" key="1">
    <citation type="journal article" date="2018" name="Nat. Microbiol.">
        <title>Leveraging single-cell genomics to expand the fungal tree of life.</title>
        <authorList>
            <person name="Ahrendt S.R."/>
            <person name="Quandt C.A."/>
            <person name="Ciobanu D."/>
            <person name="Clum A."/>
            <person name="Salamov A."/>
            <person name="Andreopoulos B."/>
            <person name="Cheng J.F."/>
            <person name="Woyke T."/>
            <person name="Pelin A."/>
            <person name="Henrissat B."/>
            <person name="Reynolds N.K."/>
            <person name="Benny G.L."/>
            <person name="Smith M.E."/>
            <person name="James T.Y."/>
            <person name="Grigoriev I.V."/>
        </authorList>
    </citation>
    <scope>NUCLEOTIDE SEQUENCE [LARGE SCALE GENOMIC DNA]</scope>
</reference>
<dbReference type="Gene3D" id="3.20.20.70">
    <property type="entry name" value="Aldolase class I"/>
    <property type="match status" value="1"/>
</dbReference>
<evidence type="ECO:0000313" key="2">
    <source>
        <dbReference type="EMBL" id="RKO83022.1"/>
    </source>
</evidence>
<dbReference type="EMBL" id="ML001767">
    <property type="protein sequence ID" value="RKO83022.1"/>
    <property type="molecule type" value="Genomic_DNA"/>
</dbReference>
<evidence type="ECO:0000313" key="3">
    <source>
        <dbReference type="Proteomes" id="UP000269721"/>
    </source>
</evidence>
<dbReference type="OrthoDB" id="276546at2759"/>
<proteinExistence type="predicted"/>
<dbReference type="PANTHER" id="PTHR22893">
    <property type="entry name" value="NADH OXIDOREDUCTASE-RELATED"/>
    <property type="match status" value="1"/>
</dbReference>
<dbReference type="PANTHER" id="PTHR22893:SF91">
    <property type="entry name" value="NADPH DEHYDROGENASE 2-RELATED"/>
    <property type="match status" value="1"/>
</dbReference>
<dbReference type="InterPro" id="IPR001155">
    <property type="entry name" value="OxRdtase_FMN_N"/>
</dbReference>
<dbReference type="GO" id="GO:0016491">
    <property type="term" value="F:oxidoreductase activity"/>
    <property type="evidence" value="ECO:0007669"/>
    <property type="project" value="InterPro"/>
</dbReference>
<dbReference type="SUPFAM" id="SSF51395">
    <property type="entry name" value="FMN-linked oxidoreductases"/>
    <property type="match status" value="1"/>
</dbReference>
<feature type="non-terminal residue" evidence="2">
    <location>
        <position position="128"/>
    </location>
</feature>
<keyword evidence="3" id="KW-1185">Reference proteome</keyword>
<dbReference type="GO" id="GO:0005829">
    <property type="term" value="C:cytosol"/>
    <property type="evidence" value="ECO:0007669"/>
    <property type="project" value="TreeGrafter"/>
</dbReference>
<dbReference type="InterPro" id="IPR045247">
    <property type="entry name" value="Oye-like"/>
</dbReference>
<sequence>MTVPAVSLTSPLELGGLTLKNRFVLASLNRDRSPDTVPNELNAEYYRQRTTAGFLLSEAVMIKPVGSGWTNVAHRWMVGIILRGKVTDAVHAEGSFIFAQLWHPGRCSHPALQAGQPAVAPSAIAANG</sequence>
<dbReference type="GO" id="GO:0010181">
    <property type="term" value="F:FMN binding"/>
    <property type="evidence" value="ECO:0007669"/>
    <property type="project" value="InterPro"/>
</dbReference>